<dbReference type="EMBL" id="JNHN01000174">
    <property type="protein sequence ID" value="KDS50422.1"/>
    <property type="molecule type" value="Genomic_DNA"/>
</dbReference>
<keyword evidence="1" id="KW-1003">Cell membrane</keyword>
<gene>
    <name evidence="6" type="ORF">M094_1347</name>
</gene>
<dbReference type="AlphaFoldDB" id="A0A078S342"/>
<dbReference type="Proteomes" id="UP000028013">
    <property type="component" value="Unassembled WGS sequence"/>
</dbReference>
<name>A0A078S342_BACUN</name>
<keyword evidence="3 6" id="KW-0328">Glycosyltransferase</keyword>
<organism evidence="6 7">
    <name type="scientific">Bacteroides uniformis str. 3978 T3 ii</name>
    <dbReference type="NCBI Taxonomy" id="1339349"/>
    <lineage>
        <taxon>Bacteria</taxon>
        <taxon>Pseudomonadati</taxon>
        <taxon>Bacteroidota</taxon>
        <taxon>Bacteroidia</taxon>
        <taxon>Bacteroidales</taxon>
        <taxon>Bacteroidaceae</taxon>
        <taxon>Bacteroides</taxon>
    </lineage>
</organism>
<keyword evidence="5" id="KW-0472">Membrane</keyword>
<evidence type="ECO:0000313" key="7">
    <source>
        <dbReference type="Proteomes" id="UP000028013"/>
    </source>
</evidence>
<dbReference type="Pfam" id="PF07429">
    <property type="entry name" value="Glyco_transf_56"/>
    <property type="match status" value="1"/>
</dbReference>
<protein>
    <submittedName>
        <fullName evidence="6">4-alpha-L-fucosyltransferase glycosyl transferase group 56 family protein</fullName>
    </submittedName>
</protein>
<accession>A0A078S342</accession>
<dbReference type="RefSeq" id="WP_008664846.1">
    <property type="nucleotide sequence ID" value="NZ_JNHN01000174.1"/>
</dbReference>
<comment type="caution">
    <text evidence="6">The sequence shown here is derived from an EMBL/GenBank/DDBJ whole genome shotgun (WGS) entry which is preliminary data.</text>
</comment>
<reference evidence="6 7" key="1">
    <citation type="submission" date="2014-04" db="EMBL/GenBank/DDBJ databases">
        <authorList>
            <person name="Sears C."/>
            <person name="Carroll K."/>
            <person name="Sack B.R."/>
            <person name="Qadri F."/>
            <person name="Myers L.L."/>
            <person name="Chung G.-T."/>
            <person name="Escheverria P."/>
            <person name="Fraser C.M."/>
            <person name="Sadzewicz L."/>
            <person name="Shefchek K.A."/>
            <person name="Tallon L."/>
            <person name="Das S.P."/>
            <person name="Daugherty S."/>
            <person name="Mongodin E.F."/>
        </authorList>
    </citation>
    <scope>NUCLEOTIDE SEQUENCE [LARGE SCALE GENOMIC DNA]</scope>
    <source>
        <strain evidence="6 7">3978 T3 ii</strain>
    </source>
</reference>
<keyword evidence="4 6" id="KW-0808">Transferase</keyword>
<keyword evidence="2" id="KW-0997">Cell inner membrane</keyword>
<dbReference type="GO" id="GO:0008417">
    <property type="term" value="F:fucosyltransferase activity"/>
    <property type="evidence" value="ECO:0007669"/>
    <property type="project" value="InterPro"/>
</dbReference>
<dbReference type="PATRIC" id="fig|1339349.3.peg.2521"/>
<evidence type="ECO:0000256" key="1">
    <source>
        <dbReference type="ARBA" id="ARBA00022475"/>
    </source>
</evidence>
<dbReference type="InterPro" id="IPR009993">
    <property type="entry name" value="WecF"/>
</dbReference>
<evidence type="ECO:0000256" key="3">
    <source>
        <dbReference type="ARBA" id="ARBA00022676"/>
    </source>
</evidence>
<evidence type="ECO:0000313" key="6">
    <source>
        <dbReference type="EMBL" id="KDS50422.1"/>
    </source>
</evidence>
<dbReference type="GO" id="GO:0009246">
    <property type="term" value="P:enterobacterial common antigen biosynthetic process"/>
    <property type="evidence" value="ECO:0007669"/>
    <property type="project" value="InterPro"/>
</dbReference>
<sequence>MRLHIVPDEKVINRCIDAFNSVFPDENVFIVFLNDEKSLPQYVQKKNQVFYVKFGSSIFWNIIGDVNKYAAIIIHFFTTDSIRFVNSINHSKIYWIEWGADLYSGLLENRGYQLYADRKILWRISTKKIPYRLYQLLYKMKLCKKTHELLHAVKKVHYFVPDSMYDEYPLLLSYYPELSHLEYKDFFYYPIDEILSDELYCSITKGNNIIIGNSSSPTGNHLSIFERLKMLGVNDKKIFVPLSYGNMNYANYISKVGEQYFGRKFNAIRDFMPLEEYNKFLLSADVFIYGNWRQEAVGNILIALFIGGKVFLDEKNPLLKFYKDKGLVIFGLNELTVGSIINQLSSNEIANNRKILNNIYSKERLYYLIKSNF</sequence>
<evidence type="ECO:0000256" key="2">
    <source>
        <dbReference type="ARBA" id="ARBA00022519"/>
    </source>
</evidence>
<evidence type="ECO:0000256" key="4">
    <source>
        <dbReference type="ARBA" id="ARBA00022679"/>
    </source>
</evidence>
<evidence type="ECO:0000256" key="5">
    <source>
        <dbReference type="ARBA" id="ARBA00023136"/>
    </source>
</evidence>
<proteinExistence type="predicted"/>